<reference evidence="1" key="1">
    <citation type="submission" date="2022-11" db="EMBL/GenBank/DDBJ databases">
        <title>Complete genome sequence of Methanogenium organophilum DSM 3596.</title>
        <authorList>
            <person name="Chen S.-C."/>
            <person name="Lai S.-J."/>
            <person name="You Y.-T."/>
        </authorList>
    </citation>
    <scope>NUCLEOTIDE SEQUENCE</scope>
    <source>
        <strain evidence="1">DSM 3596</strain>
    </source>
</reference>
<dbReference type="RefSeq" id="WP_268186745.1">
    <property type="nucleotide sequence ID" value="NZ_CP113361.1"/>
</dbReference>
<dbReference type="AlphaFoldDB" id="A0A9X9T7W1"/>
<dbReference type="Proteomes" id="UP001163096">
    <property type="component" value="Chromosome"/>
</dbReference>
<accession>A0A9X9T7W1</accession>
<gene>
    <name evidence="1" type="ORF">OU421_01155</name>
</gene>
<dbReference type="EMBL" id="CP113361">
    <property type="protein sequence ID" value="WAI01509.1"/>
    <property type="molecule type" value="Genomic_DNA"/>
</dbReference>
<protein>
    <submittedName>
        <fullName evidence="1">Uncharacterized protein</fullName>
    </submittedName>
</protein>
<dbReference type="GeneID" id="76833667"/>
<sequence>MKRADILTFAGALIIVTIIAIASQGFVSIPGIGSIHGSVHPASSSYEYAAGEIPTYTLQAEPQIWNIPKNTDLTSIYMSGEGGYPVTDFPADMTPFGASDPDYPEIWAPGEIVLFAAYTGPGNGFSDMFQIPFSFWRINTTITTTSKPESARLTWVLVDGETGLIVTGNQMRYGEHIQKTVQASGEKFYFIVSEQDVNKYSFSLETTKAQYGNALIQPAVRRITGFLNAA</sequence>
<dbReference type="KEGG" id="mou:OU421_01155"/>
<name>A0A9X9T7W1_METOG</name>
<organism evidence="1 2">
    <name type="scientific">Methanogenium organophilum</name>
    <dbReference type="NCBI Taxonomy" id="2199"/>
    <lineage>
        <taxon>Archaea</taxon>
        <taxon>Methanobacteriati</taxon>
        <taxon>Methanobacteriota</taxon>
        <taxon>Stenosarchaea group</taxon>
        <taxon>Methanomicrobia</taxon>
        <taxon>Methanomicrobiales</taxon>
        <taxon>Methanomicrobiaceae</taxon>
        <taxon>Methanogenium</taxon>
    </lineage>
</organism>
<evidence type="ECO:0000313" key="1">
    <source>
        <dbReference type="EMBL" id="WAI01509.1"/>
    </source>
</evidence>
<keyword evidence="2" id="KW-1185">Reference proteome</keyword>
<evidence type="ECO:0000313" key="2">
    <source>
        <dbReference type="Proteomes" id="UP001163096"/>
    </source>
</evidence>
<proteinExistence type="predicted"/>